<dbReference type="GeneID" id="39601953"/>
<protein>
    <submittedName>
        <fullName evidence="2">Uncharacterized protein</fullName>
    </submittedName>
</protein>
<feature type="compositionally biased region" description="Basic and acidic residues" evidence="1">
    <location>
        <begin position="72"/>
        <end position="90"/>
    </location>
</feature>
<dbReference type="RefSeq" id="XP_028488193.1">
    <property type="nucleotide sequence ID" value="XM_028632676.1"/>
</dbReference>
<feature type="compositionally biased region" description="Basic and acidic residues" evidence="1">
    <location>
        <begin position="117"/>
        <end position="126"/>
    </location>
</feature>
<gene>
    <name evidence="2" type="ORF">C8Q69DRAFT_505178</name>
</gene>
<organism evidence="2 3">
    <name type="scientific">Byssochlamys spectabilis</name>
    <name type="common">Paecilomyces variotii</name>
    <dbReference type="NCBI Taxonomy" id="264951"/>
    <lineage>
        <taxon>Eukaryota</taxon>
        <taxon>Fungi</taxon>
        <taxon>Dikarya</taxon>
        <taxon>Ascomycota</taxon>
        <taxon>Pezizomycotina</taxon>
        <taxon>Eurotiomycetes</taxon>
        <taxon>Eurotiomycetidae</taxon>
        <taxon>Eurotiales</taxon>
        <taxon>Thermoascaceae</taxon>
        <taxon>Paecilomyces</taxon>
    </lineage>
</organism>
<dbReference type="Proteomes" id="UP000283841">
    <property type="component" value="Unassembled WGS sequence"/>
</dbReference>
<accession>A0A443I3A3</accession>
<feature type="compositionally biased region" description="Gly residues" evidence="1">
    <location>
        <begin position="134"/>
        <end position="145"/>
    </location>
</feature>
<feature type="compositionally biased region" description="Basic and acidic residues" evidence="1">
    <location>
        <begin position="149"/>
        <end position="165"/>
    </location>
</feature>
<evidence type="ECO:0000313" key="3">
    <source>
        <dbReference type="Proteomes" id="UP000283841"/>
    </source>
</evidence>
<reference evidence="2 3" key="1">
    <citation type="journal article" date="2018" name="Front. Microbiol.">
        <title>Genomic and genetic insights into a cosmopolitan fungus, Paecilomyces variotii (Eurotiales).</title>
        <authorList>
            <person name="Urquhart A.S."/>
            <person name="Mondo S.J."/>
            <person name="Makela M.R."/>
            <person name="Hane J.K."/>
            <person name="Wiebenga A."/>
            <person name="He G."/>
            <person name="Mihaltcheva S."/>
            <person name="Pangilinan J."/>
            <person name="Lipzen A."/>
            <person name="Barry K."/>
            <person name="de Vries R.P."/>
            <person name="Grigoriev I.V."/>
            <person name="Idnurm A."/>
        </authorList>
    </citation>
    <scope>NUCLEOTIDE SEQUENCE [LARGE SCALE GENOMIC DNA]</scope>
    <source>
        <strain evidence="2 3">CBS 101075</strain>
    </source>
</reference>
<evidence type="ECO:0000313" key="2">
    <source>
        <dbReference type="EMBL" id="RWQ98548.1"/>
    </source>
</evidence>
<comment type="caution">
    <text evidence="2">The sequence shown here is derived from an EMBL/GenBank/DDBJ whole genome shotgun (WGS) entry which is preliminary data.</text>
</comment>
<proteinExistence type="predicted"/>
<dbReference type="AlphaFoldDB" id="A0A443I3A3"/>
<dbReference type="VEuPathDB" id="FungiDB:C8Q69DRAFT_505178"/>
<feature type="compositionally biased region" description="Polar residues" evidence="1">
    <location>
        <begin position="18"/>
        <end position="45"/>
    </location>
</feature>
<feature type="region of interest" description="Disordered" evidence="1">
    <location>
        <begin position="1"/>
        <end position="223"/>
    </location>
</feature>
<dbReference type="EMBL" id="RCNU01000002">
    <property type="protein sequence ID" value="RWQ98548.1"/>
    <property type="molecule type" value="Genomic_DNA"/>
</dbReference>
<name>A0A443I3A3_BYSSP</name>
<sequence length="223" mass="23771">MSTATTSQPPQPPKQTAYTQDVNPVSQTPAEQRPGSGTQAQPVYASSSSSSSRQYGDAPPAIHRTADSLPSSDDKVAQLQKQRERERKESLSGAEVDTEYGVEQQPAEGRIAAAVEGKQERAREQAGAHSGPVGSAGGPGAPGFGEEGDFAKNLDKKRENHDRILGQKAGKSPPPPDEVEGQEAAEGTVQERERLRQRKLKEDEELDVKGAVKQGTHDAVVGR</sequence>
<evidence type="ECO:0000256" key="1">
    <source>
        <dbReference type="SAM" id="MobiDB-lite"/>
    </source>
</evidence>
<keyword evidence="3" id="KW-1185">Reference proteome</keyword>